<keyword evidence="3" id="KW-1185">Reference proteome</keyword>
<keyword evidence="1" id="KW-0732">Signal</keyword>
<organism evidence="2 3">
    <name type="scientific">Marssonina brunnea f. sp. multigermtubi (strain MB_m1)</name>
    <name type="common">Marssonina leaf spot fungus</name>
    <dbReference type="NCBI Taxonomy" id="1072389"/>
    <lineage>
        <taxon>Eukaryota</taxon>
        <taxon>Fungi</taxon>
        <taxon>Dikarya</taxon>
        <taxon>Ascomycota</taxon>
        <taxon>Pezizomycotina</taxon>
        <taxon>Leotiomycetes</taxon>
        <taxon>Helotiales</taxon>
        <taxon>Drepanopezizaceae</taxon>
        <taxon>Drepanopeziza</taxon>
    </lineage>
</organism>
<name>K1WTA4_MARBU</name>
<dbReference type="AlphaFoldDB" id="K1WTA4"/>
<proteinExistence type="predicted"/>
<feature type="signal peptide" evidence="1">
    <location>
        <begin position="1"/>
        <end position="19"/>
    </location>
</feature>
<dbReference type="Proteomes" id="UP000006753">
    <property type="component" value="Unassembled WGS sequence"/>
</dbReference>
<evidence type="ECO:0000313" key="3">
    <source>
        <dbReference type="Proteomes" id="UP000006753"/>
    </source>
</evidence>
<dbReference type="HOGENOM" id="CLU_2085328_0_0_1"/>
<dbReference type="EMBL" id="JH921483">
    <property type="protein sequence ID" value="EKD11828.1"/>
    <property type="molecule type" value="Genomic_DNA"/>
</dbReference>
<protein>
    <submittedName>
        <fullName evidence="2">Uncharacterized protein</fullName>
    </submittedName>
</protein>
<accession>K1WTA4</accession>
<evidence type="ECO:0000256" key="1">
    <source>
        <dbReference type="SAM" id="SignalP"/>
    </source>
</evidence>
<dbReference type="KEGG" id="mbe:MBM_10022"/>
<feature type="chain" id="PRO_5003854943" evidence="1">
    <location>
        <begin position="20"/>
        <end position="117"/>
    </location>
</feature>
<gene>
    <name evidence="2" type="ORF">MBM_10022</name>
</gene>
<reference evidence="2 3" key="1">
    <citation type="journal article" date="2012" name="BMC Genomics">
        <title>Sequencing the genome of Marssonina brunnea reveals fungus-poplar co-evolution.</title>
        <authorList>
            <person name="Zhu S."/>
            <person name="Cao Y.-Z."/>
            <person name="Jiang C."/>
            <person name="Tan B.-Y."/>
            <person name="Wang Z."/>
            <person name="Feng S."/>
            <person name="Zhang L."/>
            <person name="Su X.-H."/>
            <person name="Brejova B."/>
            <person name="Vinar T."/>
            <person name="Xu M."/>
            <person name="Wang M.-X."/>
            <person name="Zhang S.-G."/>
            <person name="Huang M.-R."/>
            <person name="Wu R."/>
            <person name="Zhou Y."/>
        </authorList>
    </citation>
    <scope>NUCLEOTIDE SEQUENCE [LARGE SCALE GENOMIC DNA]</scope>
    <source>
        <strain evidence="2 3">MB_m1</strain>
    </source>
</reference>
<evidence type="ECO:0000313" key="2">
    <source>
        <dbReference type="EMBL" id="EKD11828.1"/>
    </source>
</evidence>
<sequence length="117" mass="12797">MQLTTFAAGLLALVPCVVAMKQQEGLYCNYGWSNPDAKCCITFGLSEAPYDNLRKGCSIPQGQTFICEGNNGSPVGVGRCVRQLLSISNYDLKGRKLTDDSALDRTTLDKSYKFDET</sequence>
<dbReference type="InParanoid" id="K1WTA4"/>